<name>A0A0B7B7L7_9EUPU</name>
<organism evidence="2">
    <name type="scientific">Arion vulgaris</name>
    <dbReference type="NCBI Taxonomy" id="1028688"/>
    <lineage>
        <taxon>Eukaryota</taxon>
        <taxon>Metazoa</taxon>
        <taxon>Spiralia</taxon>
        <taxon>Lophotrochozoa</taxon>
        <taxon>Mollusca</taxon>
        <taxon>Gastropoda</taxon>
        <taxon>Heterobranchia</taxon>
        <taxon>Euthyneura</taxon>
        <taxon>Panpulmonata</taxon>
        <taxon>Eupulmonata</taxon>
        <taxon>Stylommatophora</taxon>
        <taxon>Helicina</taxon>
        <taxon>Arionoidea</taxon>
        <taxon>Arionidae</taxon>
        <taxon>Arion</taxon>
    </lineage>
</organism>
<accession>A0A0B7B7L7</accession>
<dbReference type="AlphaFoldDB" id="A0A0B7B7L7"/>
<sequence length="94" mass="10866">MEKGSKDYGHICGERIGRKVTETYVSNETQRGYNKCEATNWVLYYKYTTLIHVGSTGKRRGKCDQQTPLLLNMRNSIENPKQIIYFIEDNSAVI</sequence>
<reference evidence="2" key="1">
    <citation type="submission" date="2014-12" db="EMBL/GenBank/DDBJ databases">
        <title>Insight into the proteome of Arion vulgaris.</title>
        <authorList>
            <person name="Aradska J."/>
            <person name="Bulat T."/>
            <person name="Smidak R."/>
            <person name="Sarate P."/>
            <person name="Gangsoo J."/>
            <person name="Sialana F."/>
            <person name="Bilban M."/>
            <person name="Lubec G."/>
        </authorList>
    </citation>
    <scope>NUCLEOTIDE SEQUENCE</scope>
    <source>
        <tissue evidence="2">Skin</tissue>
    </source>
</reference>
<proteinExistence type="predicted"/>
<dbReference type="EMBL" id="HACG01042103">
    <property type="protein sequence ID" value="CEK88968.1"/>
    <property type="molecule type" value="Transcribed_RNA"/>
</dbReference>
<dbReference type="EMBL" id="HACG01042095">
    <property type="protein sequence ID" value="CEK88960.1"/>
    <property type="molecule type" value="Transcribed_RNA"/>
</dbReference>
<protein>
    <submittedName>
        <fullName evidence="2">Uncharacterized protein</fullName>
    </submittedName>
</protein>
<gene>
    <name evidence="2" type="primary">ORF168161</name>
    <name evidence="1" type="synonym">ORF168110</name>
</gene>
<evidence type="ECO:0000313" key="1">
    <source>
        <dbReference type="EMBL" id="CEK88960.1"/>
    </source>
</evidence>
<evidence type="ECO:0000313" key="2">
    <source>
        <dbReference type="EMBL" id="CEK88968.1"/>
    </source>
</evidence>